<dbReference type="AlphaFoldDB" id="A0A1M4Y9J9"/>
<keyword evidence="4" id="KW-0804">Transcription</keyword>
<sequence>MTELYLGYEGLIIKAAHQTHLFTIEEEAVCAAKESFINAVLNFDSTLGIHFPAYAKAKIYGDLRTLFKQYQRQWNREVYPAETNDEISFWDTVEDTGTRPDNFADENTFEEIIKALPPRQQTLLRLMYQKECTQKKAAALMGITPQAAAAIKKRAIASLRTKLLRG</sequence>
<dbReference type="SUPFAM" id="SSF88659">
    <property type="entry name" value="Sigma3 and sigma4 domains of RNA polymerase sigma factors"/>
    <property type="match status" value="1"/>
</dbReference>
<accession>A0A1M4Y9J9</accession>
<dbReference type="PANTHER" id="PTHR30385">
    <property type="entry name" value="SIGMA FACTOR F FLAGELLAR"/>
    <property type="match status" value="1"/>
</dbReference>
<dbReference type="Proteomes" id="UP000184404">
    <property type="component" value="Unassembled WGS sequence"/>
</dbReference>
<dbReference type="GO" id="GO:0006352">
    <property type="term" value="P:DNA-templated transcription initiation"/>
    <property type="evidence" value="ECO:0007669"/>
    <property type="project" value="InterPro"/>
</dbReference>
<evidence type="ECO:0000256" key="3">
    <source>
        <dbReference type="ARBA" id="ARBA00023125"/>
    </source>
</evidence>
<dbReference type="InterPro" id="IPR014284">
    <property type="entry name" value="RNA_pol_sigma-70_dom"/>
</dbReference>
<dbReference type="GO" id="GO:0003677">
    <property type="term" value="F:DNA binding"/>
    <property type="evidence" value="ECO:0007669"/>
    <property type="project" value="UniProtKB-KW"/>
</dbReference>
<organism evidence="6 7">
    <name type="scientific">Schwartzia succinivorans DSM 10502</name>
    <dbReference type="NCBI Taxonomy" id="1123243"/>
    <lineage>
        <taxon>Bacteria</taxon>
        <taxon>Bacillati</taxon>
        <taxon>Bacillota</taxon>
        <taxon>Negativicutes</taxon>
        <taxon>Selenomonadales</taxon>
        <taxon>Selenomonadaceae</taxon>
        <taxon>Schwartzia</taxon>
    </lineage>
</organism>
<keyword evidence="3" id="KW-0238">DNA-binding</keyword>
<evidence type="ECO:0000256" key="1">
    <source>
        <dbReference type="ARBA" id="ARBA00023015"/>
    </source>
</evidence>
<evidence type="ECO:0000313" key="7">
    <source>
        <dbReference type="Proteomes" id="UP000184404"/>
    </source>
</evidence>
<dbReference type="Pfam" id="PF04545">
    <property type="entry name" value="Sigma70_r4"/>
    <property type="match status" value="1"/>
</dbReference>
<keyword evidence="2" id="KW-0731">Sigma factor</keyword>
<dbReference type="STRING" id="1123243.SAMN02745190_01673"/>
<keyword evidence="7" id="KW-1185">Reference proteome</keyword>
<protein>
    <submittedName>
        <fullName evidence="6">RNA polymerase sigma-70 factor, ECF subfamily</fullName>
    </submittedName>
</protein>
<evidence type="ECO:0000259" key="5">
    <source>
        <dbReference type="Pfam" id="PF04545"/>
    </source>
</evidence>
<evidence type="ECO:0000313" key="6">
    <source>
        <dbReference type="EMBL" id="SHF02276.1"/>
    </source>
</evidence>
<proteinExistence type="predicted"/>
<name>A0A1M4Y9J9_9FIRM</name>
<dbReference type="InterPro" id="IPR007630">
    <property type="entry name" value="RNA_pol_sigma70_r4"/>
</dbReference>
<feature type="domain" description="RNA polymerase sigma-70 region 4" evidence="5">
    <location>
        <begin position="113"/>
        <end position="160"/>
    </location>
</feature>
<dbReference type="EMBL" id="FQUG01000006">
    <property type="protein sequence ID" value="SHF02276.1"/>
    <property type="molecule type" value="Genomic_DNA"/>
</dbReference>
<dbReference type="NCBIfam" id="TIGR02937">
    <property type="entry name" value="sigma70-ECF"/>
    <property type="match status" value="1"/>
</dbReference>
<gene>
    <name evidence="6" type="ORF">SAMN02745190_01673</name>
</gene>
<evidence type="ECO:0000256" key="4">
    <source>
        <dbReference type="ARBA" id="ARBA00023163"/>
    </source>
</evidence>
<reference evidence="6 7" key="1">
    <citation type="submission" date="2016-11" db="EMBL/GenBank/DDBJ databases">
        <authorList>
            <person name="Jaros S."/>
            <person name="Januszkiewicz K."/>
            <person name="Wedrychowicz H."/>
        </authorList>
    </citation>
    <scope>NUCLEOTIDE SEQUENCE [LARGE SCALE GENOMIC DNA]</scope>
    <source>
        <strain evidence="6 7">DSM 10502</strain>
    </source>
</reference>
<evidence type="ECO:0000256" key="2">
    <source>
        <dbReference type="ARBA" id="ARBA00023082"/>
    </source>
</evidence>
<dbReference type="GO" id="GO:0016987">
    <property type="term" value="F:sigma factor activity"/>
    <property type="evidence" value="ECO:0007669"/>
    <property type="project" value="UniProtKB-KW"/>
</dbReference>
<keyword evidence="1" id="KW-0805">Transcription regulation</keyword>
<dbReference type="Gene3D" id="1.20.140.160">
    <property type="match status" value="1"/>
</dbReference>
<dbReference type="InterPro" id="IPR013324">
    <property type="entry name" value="RNA_pol_sigma_r3/r4-like"/>
</dbReference>